<feature type="region of interest" description="Disordered" evidence="3">
    <location>
        <begin position="186"/>
        <end position="216"/>
    </location>
</feature>
<dbReference type="Pfam" id="PF02023">
    <property type="entry name" value="SCAN"/>
    <property type="match status" value="1"/>
</dbReference>
<evidence type="ECO:0000256" key="2">
    <source>
        <dbReference type="PROSITE-ProRule" id="PRU00187"/>
    </source>
</evidence>
<name>A0A6B0SDQ8_9CETA</name>
<evidence type="ECO:0000256" key="3">
    <source>
        <dbReference type="SAM" id="MobiDB-lite"/>
    </source>
</evidence>
<dbReference type="InterPro" id="IPR003309">
    <property type="entry name" value="SCAN_dom"/>
</dbReference>
<comment type="caution">
    <text evidence="5">The sequence shown here is derived from an EMBL/GenBank/DDBJ whole genome shotgun (WGS) entry which is preliminary data.</text>
</comment>
<dbReference type="PROSITE" id="PS50804">
    <property type="entry name" value="SCAN_BOX"/>
    <property type="match status" value="1"/>
</dbReference>
<evidence type="ECO:0000256" key="1">
    <source>
        <dbReference type="ARBA" id="ARBA00023242"/>
    </source>
</evidence>
<evidence type="ECO:0000259" key="4">
    <source>
        <dbReference type="PROSITE" id="PS50804"/>
    </source>
</evidence>
<sequence>MMSPVKAPACLYPHVEVLQGTKRSVKESSNKSKKSSPQMGSLHPESARQHFRSFCYHDTPGPYEAVSQLQELCSQWLRPEIHSKEQILELLVLEQFLDVLPSHIQNWVQKYHPQNVKEAVALVDRFQRESGGISNEVTTHQLGNDTALLGGTAVAPGFKWKPAEPQPVGVFQEACSNIYQVLQDPGWNTHKESQPVDKGAVPAEESPTFSEEKSTPSCKLASKLTLPMSQLTNDTGNDPPVSLPTLEIQPSGCEVLGKATMKDAETTVGKENQGDTCRVRKRPHSPEAPALASHFVAGDELH</sequence>
<feature type="domain" description="SCAN box" evidence="4">
    <location>
        <begin position="48"/>
        <end position="129"/>
    </location>
</feature>
<dbReference type="AlphaFoldDB" id="A0A6B0SDQ8"/>
<dbReference type="SMART" id="SM00431">
    <property type="entry name" value="SCAN"/>
    <property type="match status" value="1"/>
</dbReference>
<feature type="region of interest" description="Disordered" evidence="3">
    <location>
        <begin position="267"/>
        <end position="302"/>
    </location>
</feature>
<dbReference type="Proteomes" id="UP000322234">
    <property type="component" value="Unassembled WGS sequence"/>
</dbReference>
<dbReference type="GO" id="GO:0005634">
    <property type="term" value="C:nucleus"/>
    <property type="evidence" value="ECO:0007669"/>
    <property type="project" value="UniProtKB-SubCell"/>
</dbReference>
<gene>
    <name evidence="5" type="ORF">E5288_WYG017942</name>
</gene>
<dbReference type="PANTHER" id="PTHR45935:SF24">
    <property type="entry name" value="SCAN BOX DOMAIN-CONTAINING PROTEIN"/>
    <property type="match status" value="1"/>
</dbReference>
<organism evidence="5 6">
    <name type="scientific">Bos mutus</name>
    <name type="common">wild yak</name>
    <dbReference type="NCBI Taxonomy" id="72004"/>
    <lineage>
        <taxon>Eukaryota</taxon>
        <taxon>Metazoa</taxon>
        <taxon>Chordata</taxon>
        <taxon>Craniata</taxon>
        <taxon>Vertebrata</taxon>
        <taxon>Euteleostomi</taxon>
        <taxon>Mammalia</taxon>
        <taxon>Eutheria</taxon>
        <taxon>Laurasiatheria</taxon>
        <taxon>Artiodactyla</taxon>
        <taxon>Ruminantia</taxon>
        <taxon>Pecora</taxon>
        <taxon>Bovidae</taxon>
        <taxon>Bovinae</taxon>
        <taxon>Bos</taxon>
    </lineage>
</organism>
<dbReference type="PANTHER" id="PTHR45935">
    <property type="entry name" value="PROTEIN ZBED8-RELATED"/>
    <property type="match status" value="1"/>
</dbReference>
<keyword evidence="1 2" id="KW-0539">Nucleus</keyword>
<dbReference type="InterPro" id="IPR050916">
    <property type="entry name" value="SCAN-C2H2_zinc_finger"/>
</dbReference>
<accession>A0A6B0SDQ8</accession>
<keyword evidence="6" id="KW-1185">Reference proteome</keyword>
<reference evidence="5" key="1">
    <citation type="submission" date="2019-10" db="EMBL/GenBank/DDBJ databases">
        <title>The sequence and de novo assembly of the wild yak genome.</title>
        <authorList>
            <person name="Liu Y."/>
        </authorList>
    </citation>
    <scope>NUCLEOTIDE SEQUENCE [LARGE SCALE GENOMIC DNA]</scope>
    <source>
        <strain evidence="5">WY2019</strain>
    </source>
</reference>
<protein>
    <recommendedName>
        <fullName evidence="4">SCAN box domain-containing protein</fullName>
    </recommendedName>
</protein>
<evidence type="ECO:0000313" key="6">
    <source>
        <dbReference type="Proteomes" id="UP000322234"/>
    </source>
</evidence>
<dbReference type="InterPro" id="IPR038269">
    <property type="entry name" value="SCAN_sf"/>
</dbReference>
<proteinExistence type="predicted"/>
<evidence type="ECO:0000313" key="5">
    <source>
        <dbReference type="EMBL" id="MXQ99465.1"/>
    </source>
</evidence>
<dbReference type="FunFam" id="1.10.4020.10:FF:000001">
    <property type="entry name" value="zinc finger protein 263 isoform X1"/>
    <property type="match status" value="1"/>
</dbReference>
<dbReference type="Gene3D" id="1.10.4020.10">
    <property type="entry name" value="DNA breaking-rejoining enzymes"/>
    <property type="match status" value="1"/>
</dbReference>
<feature type="region of interest" description="Disordered" evidence="3">
    <location>
        <begin position="22"/>
        <end position="43"/>
    </location>
</feature>
<dbReference type="EMBL" id="VBQZ03000465">
    <property type="protein sequence ID" value="MXQ99465.1"/>
    <property type="molecule type" value="Genomic_DNA"/>
</dbReference>
<dbReference type="SUPFAM" id="SSF47353">
    <property type="entry name" value="Retrovirus capsid dimerization domain-like"/>
    <property type="match status" value="1"/>
</dbReference>
<comment type="subcellular location">
    <subcellularLocation>
        <location evidence="2">Nucleus</location>
    </subcellularLocation>
</comment>
<dbReference type="CDD" id="cd07936">
    <property type="entry name" value="SCAN"/>
    <property type="match status" value="1"/>
</dbReference>